<evidence type="ECO:0000313" key="2">
    <source>
        <dbReference type="EMBL" id="TDY02914.1"/>
    </source>
</evidence>
<dbReference type="EMBL" id="SOQX01000002">
    <property type="protein sequence ID" value="TDY02914.1"/>
    <property type="molecule type" value="Genomic_DNA"/>
</dbReference>
<accession>A0A4R8IRF0</accession>
<dbReference type="RefSeq" id="WP_134082188.1">
    <property type="nucleotide sequence ID" value="NZ_SOQX01000002.1"/>
</dbReference>
<name>A0A4R8IRF0_9GAMM</name>
<evidence type="ECO:0000313" key="3">
    <source>
        <dbReference type="Proteomes" id="UP000294914"/>
    </source>
</evidence>
<proteinExistence type="predicted"/>
<dbReference type="OrthoDB" id="9815328at2"/>
<keyword evidence="3" id="KW-1185">Reference proteome</keyword>
<gene>
    <name evidence="2" type="ORF">EDC23_1298</name>
</gene>
<comment type="caution">
    <text evidence="2">The sequence shown here is derived from an EMBL/GenBank/DDBJ whole genome shotgun (WGS) entry which is preliminary data.</text>
</comment>
<reference evidence="2 3" key="1">
    <citation type="submission" date="2019-03" db="EMBL/GenBank/DDBJ databases">
        <title>Genomic Encyclopedia of Type Strains, Phase IV (KMG-IV): sequencing the most valuable type-strain genomes for metagenomic binning, comparative biology and taxonomic classification.</title>
        <authorList>
            <person name="Goeker M."/>
        </authorList>
    </citation>
    <scope>NUCLEOTIDE SEQUENCE [LARGE SCALE GENOMIC DNA]</scope>
    <source>
        <strain evidence="2 3">DSM 16326</strain>
    </source>
</reference>
<organism evidence="2 3">
    <name type="scientific">Thiohalophilus thiocyanatoxydans</name>
    <dbReference type="NCBI Taxonomy" id="381308"/>
    <lineage>
        <taxon>Bacteria</taxon>
        <taxon>Pseudomonadati</taxon>
        <taxon>Pseudomonadota</taxon>
        <taxon>Gammaproteobacteria</taxon>
        <taxon>Thiohalomonadales</taxon>
        <taxon>Thiohalophilaceae</taxon>
        <taxon>Thiohalophilus</taxon>
    </lineage>
</organism>
<sequence length="129" mass="14630">MKFSKWMMTGLLVAITVLAGCRSNPVMNVDEAAISLQNEPEMQQVEKAIIRAGSTLGWNMKKTAPGKMEGRLMIRSHVAVVDITYDTKSYSIRYKDSENLDYDGTNIHSNYNGWVQNLDRNIQQQLMTL</sequence>
<dbReference type="AlphaFoldDB" id="A0A4R8IRF0"/>
<evidence type="ECO:0008006" key="4">
    <source>
        <dbReference type="Google" id="ProtNLM"/>
    </source>
</evidence>
<keyword evidence="1" id="KW-0732">Signal</keyword>
<evidence type="ECO:0000256" key="1">
    <source>
        <dbReference type="SAM" id="SignalP"/>
    </source>
</evidence>
<feature type="chain" id="PRO_5020986176" description="Lipoprotein" evidence="1">
    <location>
        <begin position="20"/>
        <end position="129"/>
    </location>
</feature>
<feature type="signal peptide" evidence="1">
    <location>
        <begin position="1"/>
        <end position="19"/>
    </location>
</feature>
<protein>
    <recommendedName>
        <fullName evidence="4">Lipoprotein</fullName>
    </recommendedName>
</protein>
<dbReference type="PROSITE" id="PS51257">
    <property type="entry name" value="PROKAR_LIPOPROTEIN"/>
    <property type="match status" value="1"/>
</dbReference>
<dbReference type="Proteomes" id="UP000294914">
    <property type="component" value="Unassembled WGS sequence"/>
</dbReference>